<accession>A0A2C9U8I4</accession>
<gene>
    <name evidence="1" type="ORF">MANES_16G034700</name>
</gene>
<organism evidence="1">
    <name type="scientific">Manihot esculenta</name>
    <name type="common">Cassava</name>
    <name type="synonym">Jatropha manihot</name>
    <dbReference type="NCBI Taxonomy" id="3983"/>
    <lineage>
        <taxon>Eukaryota</taxon>
        <taxon>Viridiplantae</taxon>
        <taxon>Streptophyta</taxon>
        <taxon>Embryophyta</taxon>
        <taxon>Tracheophyta</taxon>
        <taxon>Spermatophyta</taxon>
        <taxon>Magnoliopsida</taxon>
        <taxon>eudicotyledons</taxon>
        <taxon>Gunneridae</taxon>
        <taxon>Pentapetalae</taxon>
        <taxon>rosids</taxon>
        <taxon>fabids</taxon>
        <taxon>Malpighiales</taxon>
        <taxon>Euphorbiaceae</taxon>
        <taxon>Crotonoideae</taxon>
        <taxon>Manihoteae</taxon>
        <taxon>Manihot</taxon>
    </lineage>
</organism>
<proteinExistence type="predicted"/>
<dbReference type="EMBL" id="CM004402">
    <property type="protein sequence ID" value="OAY26270.1"/>
    <property type="molecule type" value="Genomic_DNA"/>
</dbReference>
<dbReference type="AlphaFoldDB" id="A0A2C9U8I4"/>
<protein>
    <submittedName>
        <fullName evidence="1">Uncharacterized protein</fullName>
    </submittedName>
</protein>
<reference evidence="1" key="1">
    <citation type="submission" date="2016-02" db="EMBL/GenBank/DDBJ databases">
        <title>WGS assembly of Manihot esculenta.</title>
        <authorList>
            <person name="Bredeson J.V."/>
            <person name="Prochnik S.E."/>
            <person name="Lyons J.B."/>
            <person name="Schmutz J."/>
            <person name="Grimwood J."/>
            <person name="Vrebalov J."/>
            <person name="Bart R.S."/>
            <person name="Amuge T."/>
            <person name="Ferguson M.E."/>
            <person name="Green R."/>
            <person name="Putnam N."/>
            <person name="Stites J."/>
            <person name="Rounsley S."/>
            <person name="Rokhsar D.S."/>
        </authorList>
    </citation>
    <scope>NUCLEOTIDE SEQUENCE [LARGE SCALE GENOMIC DNA]</scope>
    <source>
        <tissue evidence="1">Leaf</tissue>
    </source>
</reference>
<sequence length="75" mass="8494">MRLMTPRIRRMAVVIHGCTNDSDLSNGEMGELWDIESSDGLHGLDGKGKDGEQASGSIMKGHYWFFHFNKQNLLR</sequence>
<evidence type="ECO:0000313" key="1">
    <source>
        <dbReference type="EMBL" id="OAY26270.1"/>
    </source>
</evidence>
<name>A0A2C9U8I4_MANES</name>